<keyword evidence="1" id="KW-0812">Transmembrane</keyword>
<accession>A0A2N9GUR3</accession>
<dbReference type="InterPro" id="IPR055301">
    <property type="entry name" value="Lea14-like_2"/>
</dbReference>
<dbReference type="AlphaFoldDB" id="A0A2N9GUR3"/>
<evidence type="ECO:0000256" key="1">
    <source>
        <dbReference type="SAM" id="Phobius"/>
    </source>
</evidence>
<dbReference type="SUPFAM" id="SSF117070">
    <property type="entry name" value="LEA14-like"/>
    <property type="match status" value="1"/>
</dbReference>
<evidence type="ECO:0000259" key="2">
    <source>
        <dbReference type="Pfam" id="PF03168"/>
    </source>
</evidence>
<evidence type="ECO:0000313" key="3">
    <source>
        <dbReference type="EMBL" id="SPD03149.1"/>
    </source>
</evidence>
<dbReference type="Pfam" id="PF03168">
    <property type="entry name" value="LEA_2"/>
    <property type="match status" value="1"/>
</dbReference>
<reference evidence="3" key="1">
    <citation type="submission" date="2018-02" db="EMBL/GenBank/DDBJ databases">
        <authorList>
            <person name="Cohen D.B."/>
            <person name="Kent A.D."/>
        </authorList>
    </citation>
    <scope>NUCLEOTIDE SEQUENCE</scope>
</reference>
<dbReference type="EMBL" id="OIVN01002380">
    <property type="protein sequence ID" value="SPD03149.1"/>
    <property type="molecule type" value="Genomic_DNA"/>
</dbReference>
<dbReference type="InterPro" id="IPR004864">
    <property type="entry name" value="LEA_2"/>
</dbReference>
<gene>
    <name evidence="3" type="ORF">FSB_LOCUS31031</name>
</gene>
<feature type="domain" description="Late embryogenesis abundant protein LEA-2 subgroup" evidence="2">
    <location>
        <begin position="73"/>
        <end position="172"/>
    </location>
</feature>
<protein>
    <recommendedName>
        <fullName evidence="2">Late embryogenesis abundant protein LEA-2 subgroup domain-containing protein</fullName>
    </recommendedName>
</protein>
<sequence>MLESQKSKNMQNMKCYAYIIAGVVFQTIIILVFALTVMRIKTPSLRLRSVTVQNLEYNATGTPLFSMTLNAEIAVKNKNFGHFRFDNTTTNVTYGDVIVGHGDIIKGRANAKKTKRFNVTIDVSSNGVTDSAKLSNELNSGNLTLTSLASLRGKVTVMKIMKKGKTAKMNCTMTVNLESRVVHNLDCE</sequence>
<keyword evidence="1" id="KW-1133">Transmembrane helix</keyword>
<organism evidence="3">
    <name type="scientific">Fagus sylvatica</name>
    <name type="common">Beechnut</name>
    <dbReference type="NCBI Taxonomy" id="28930"/>
    <lineage>
        <taxon>Eukaryota</taxon>
        <taxon>Viridiplantae</taxon>
        <taxon>Streptophyta</taxon>
        <taxon>Embryophyta</taxon>
        <taxon>Tracheophyta</taxon>
        <taxon>Spermatophyta</taxon>
        <taxon>Magnoliopsida</taxon>
        <taxon>eudicotyledons</taxon>
        <taxon>Gunneridae</taxon>
        <taxon>Pentapetalae</taxon>
        <taxon>rosids</taxon>
        <taxon>fabids</taxon>
        <taxon>Fagales</taxon>
        <taxon>Fagaceae</taxon>
        <taxon>Fagus</taxon>
    </lineage>
</organism>
<keyword evidence="1" id="KW-0472">Membrane</keyword>
<proteinExistence type="predicted"/>
<dbReference type="Gene3D" id="2.60.40.1820">
    <property type="match status" value="1"/>
</dbReference>
<dbReference type="PANTHER" id="PTHR31852">
    <property type="entry name" value="LATE EMBRYOGENESIS ABUNDANT (LEA) HYDROXYPROLINE-RICH GLYCOPROTEIN FAMILY"/>
    <property type="match status" value="1"/>
</dbReference>
<name>A0A2N9GUR3_FAGSY</name>
<feature type="transmembrane region" description="Helical" evidence="1">
    <location>
        <begin position="16"/>
        <end position="38"/>
    </location>
</feature>